<sequence length="539" mass="62384">MLPPKDPHEEKKHLQQHQAMMKKARQLEAKKEREHHKRREERDKKMSQSLQIWEDEILTNWKIRVKDRRTHELWLQGVPPRCRKRVWMLAIGNNLKLSKESFKNDVQHRTNGSNNGDSTKQRYNNNGNIPDDRDKRHEPEWIRQSIEENDELYNLRRVRRTSSLNVLQEDPSERTHYPESIDEHEPPVLREGNYEGEMEHVNDDEDVYHAENLSSNDLHSRRGMDLQEMYENQKQEQRQSSEGKYSGESSSHASGEVAGMDEDDDVRLGDDIGSGDEDDGDGSDLNKIPIDDSETSHYLKKTIEEDILRTLPSLCVFQPDGPLFSSLKKVLQGYAHLREEDTYSRGTSFLAGMLLLNMSTDEALVALPNLIRKSGVLSALYDGDEQRVRGYFKIFNIGFAENLPKLYLHFKNLSLTPDHYLPDWFMTIFSSIVPLELSSWLWDIFLLEGDIILFKTGLAVLKYLEPLLWGGNFGETARILNMGFIGEERGEEVKAALAVSGHITEGDEEHFFNEVLGRNGIQFDRLKFRELLAVHVLTK</sequence>
<feature type="compositionally biased region" description="Polar residues" evidence="1">
    <location>
        <begin position="109"/>
        <end position="128"/>
    </location>
</feature>
<proteinExistence type="predicted"/>
<dbReference type="GO" id="GO:0005096">
    <property type="term" value="F:GTPase activator activity"/>
    <property type="evidence" value="ECO:0007669"/>
    <property type="project" value="TreeGrafter"/>
</dbReference>
<dbReference type="Gene3D" id="1.10.472.80">
    <property type="entry name" value="Ypt/Rab-GAP domain of gyp1p, domain 3"/>
    <property type="match status" value="1"/>
</dbReference>
<accession>A0AAD5KKA9</accession>
<gene>
    <name evidence="3" type="ORF">BDA99DRAFT_497987</name>
</gene>
<evidence type="ECO:0000313" key="3">
    <source>
        <dbReference type="EMBL" id="KAI9274593.1"/>
    </source>
</evidence>
<reference evidence="3" key="1">
    <citation type="journal article" date="2022" name="IScience">
        <title>Evolution of zygomycete secretomes and the origins of terrestrial fungal ecologies.</title>
        <authorList>
            <person name="Chang Y."/>
            <person name="Wang Y."/>
            <person name="Mondo S."/>
            <person name="Ahrendt S."/>
            <person name="Andreopoulos W."/>
            <person name="Barry K."/>
            <person name="Beard J."/>
            <person name="Benny G.L."/>
            <person name="Blankenship S."/>
            <person name="Bonito G."/>
            <person name="Cuomo C."/>
            <person name="Desiro A."/>
            <person name="Gervers K.A."/>
            <person name="Hundley H."/>
            <person name="Kuo A."/>
            <person name="LaButti K."/>
            <person name="Lang B.F."/>
            <person name="Lipzen A."/>
            <person name="O'Donnell K."/>
            <person name="Pangilinan J."/>
            <person name="Reynolds N."/>
            <person name="Sandor L."/>
            <person name="Smith M.E."/>
            <person name="Tsang A."/>
            <person name="Grigoriev I.V."/>
            <person name="Stajich J.E."/>
            <person name="Spatafora J.W."/>
        </authorList>
    </citation>
    <scope>NUCLEOTIDE SEQUENCE</scope>
    <source>
        <strain evidence="3">RSA 2281</strain>
    </source>
</reference>
<name>A0AAD5KKA9_9FUNG</name>
<feature type="region of interest" description="Disordered" evidence="1">
    <location>
        <begin position="166"/>
        <end position="188"/>
    </location>
</feature>
<dbReference type="InterPro" id="IPR000195">
    <property type="entry name" value="Rab-GAP-TBC_dom"/>
</dbReference>
<dbReference type="Gene3D" id="1.10.10.750">
    <property type="entry name" value="Ypt/Rab-GAP domain of gyp1p, domain 1"/>
    <property type="match status" value="1"/>
</dbReference>
<dbReference type="PANTHER" id="PTHR47219:SF15">
    <property type="entry name" value="TBC1 DOMAIN FAMILY MEMBER 12 ISOFORM X1"/>
    <property type="match status" value="1"/>
</dbReference>
<dbReference type="AlphaFoldDB" id="A0AAD5KKA9"/>
<feature type="compositionally biased region" description="Acidic residues" evidence="1">
    <location>
        <begin position="273"/>
        <end position="282"/>
    </location>
</feature>
<dbReference type="PROSITE" id="PS50086">
    <property type="entry name" value="TBC_RABGAP"/>
    <property type="match status" value="1"/>
</dbReference>
<feature type="region of interest" description="Disordered" evidence="1">
    <location>
        <begin position="1"/>
        <end position="46"/>
    </location>
</feature>
<feature type="region of interest" description="Disordered" evidence="1">
    <location>
        <begin position="231"/>
        <end position="291"/>
    </location>
</feature>
<evidence type="ECO:0000259" key="2">
    <source>
        <dbReference type="PROSITE" id="PS50086"/>
    </source>
</evidence>
<feature type="domain" description="Rab-GAP TBC" evidence="2">
    <location>
        <begin position="77"/>
        <end position="449"/>
    </location>
</feature>
<dbReference type="EMBL" id="JAIXMP010000004">
    <property type="protein sequence ID" value="KAI9274593.1"/>
    <property type="molecule type" value="Genomic_DNA"/>
</dbReference>
<dbReference type="InterPro" id="IPR035969">
    <property type="entry name" value="Rab-GAP_TBC_sf"/>
</dbReference>
<feature type="region of interest" description="Disordered" evidence="1">
    <location>
        <begin position="102"/>
        <end position="139"/>
    </location>
</feature>
<evidence type="ECO:0000313" key="4">
    <source>
        <dbReference type="Proteomes" id="UP001209540"/>
    </source>
</evidence>
<dbReference type="SMART" id="SM00164">
    <property type="entry name" value="TBC"/>
    <property type="match status" value="1"/>
</dbReference>
<protein>
    <submittedName>
        <fullName evidence="3">Rab-GTPase-TBC domain-containing protein</fullName>
    </submittedName>
</protein>
<dbReference type="Gene3D" id="1.10.8.270">
    <property type="entry name" value="putative rabgap domain of human tbc1 domain family member 14 like domains"/>
    <property type="match status" value="1"/>
</dbReference>
<organism evidence="3 4">
    <name type="scientific">Phascolomyces articulosus</name>
    <dbReference type="NCBI Taxonomy" id="60185"/>
    <lineage>
        <taxon>Eukaryota</taxon>
        <taxon>Fungi</taxon>
        <taxon>Fungi incertae sedis</taxon>
        <taxon>Mucoromycota</taxon>
        <taxon>Mucoromycotina</taxon>
        <taxon>Mucoromycetes</taxon>
        <taxon>Mucorales</taxon>
        <taxon>Lichtheimiaceae</taxon>
        <taxon>Phascolomyces</taxon>
    </lineage>
</organism>
<dbReference type="InterPro" id="IPR050302">
    <property type="entry name" value="Rab_GAP_TBC_domain"/>
</dbReference>
<dbReference type="PANTHER" id="PTHR47219">
    <property type="entry name" value="RAB GTPASE-ACTIVATING PROTEIN 1-LIKE"/>
    <property type="match status" value="1"/>
</dbReference>
<evidence type="ECO:0000256" key="1">
    <source>
        <dbReference type="SAM" id="MobiDB-lite"/>
    </source>
</evidence>
<feature type="compositionally biased region" description="Basic and acidic residues" evidence="1">
    <location>
        <begin position="130"/>
        <end position="139"/>
    </location>
</feature>
<dbReference type="GO" id="GO:0031267">
    <property type="term" value="F:small GTPase binding"/>
    <property type="evidence" value="ECO:0007669"/>
    <property type="project" value="TreeGrafter"/>
</dbReference>
<dbReference type="SUPFAM" id="SSF47923">
    <property type="entry name" value="Ypt/Rab-GAP domain of gyp1p"/>
    <property type="match status" value="2"/>
</dbReference>
<keyword evidence="4" id="KW-1185">Reference proteome</keyword>
<dbReference type="Pfam" id="PF00566">
    <property type="entry name" value="RabGAP-TBC"/>
    <property type="match status" value="1"/>
</dbReference>
<reference evidence="3" key="2">
    <citation type="submission" date="2023-02" db="EMBL/GenBank/DDBJ databases">
        <authorList>
            <consortium name="DOE Joint Genome Institute"/>
            <person name="Mondo S.J."/>
            <person name="Chang Y."/>
            <person name="Wang Y."/>
            <person name="Ahrendt S."/>
            <person name="Andreopoulos W."/>
            <person name="Barry K."/>
            <person name="Beard J."/>
            <person name="Benny G.L."/>
            <person name="Blankenship S."/>
            <person name="Bonito G."/>
            <person name="Cuomo C."/>
            <person name="Desiro A."/>
            <person name="Gervers K.A."/>
            <person name="Hundley H."/>
            <person name="Kuo A."/>
            <person name="LaButti K."/>
            <person name="Lang B.F."/>
            <person name="Lipzen A."/>
            <person name="O'Donnell K."/>
            <person name="Pangilinan J."/>
            <person name="Reynolds N."/>
            <person name="Sandor L."/>
            <person name="Smith M.W."/>
            <person name="Tsang A."/>
            <person name="Grigoriev I.V."/>
            <person name="Stajich J.E."/>
            <person name="Spatafora J.W."/>
        </authorList>
    </citation>
    <scope>NUCLEOTIDE SEQUENCE</scope>
    <source>
        <strain evidence="3">RSA 2281</strain>
    </source>
</reference>
<feature type="compositionally biased region" description="Basic and acidic residues" evidence="1">
    <location>
        <begin position="1"/>
        <end position="13"/>
    </location>
</feature>
<feature type="compositionally biased region" description="Basic and acidic residues" evidence="1">
    <location>
        <begin position="231"/>
        <end position="241"/>
    </location>
</feature>
<feature type="compositionally biased region" description="Basic and acidic residues" evidence="1">
    <location>
        <begin position="171"/>
        <end position="188"/>
    </location>
</feature>
<feature type="compositionally biased region" description="Low complexity" evidence="1">
    <location>
        <begin position="242"/>
        <end position="251"/>
    </location>
</feature>
<comment type="caution">
    <text evidence="3">The sequence shown here is derived from an EMBL/GenBank/DDBJ whole genome shotgun (WGS) entry which is preliminary data.</text>
</comment>
<dbReference type="Proteomes" id="UP001209540">
    <property type="component" value="Unassembled WGS sequence"/>
</dbReference>